<comment type="caution">
    <text evidence="1">The sequence shown here is derived from an EMBL/GenBank/DDBJ whole genome shotgun (WGS) entry which is preliminary data.</text>
</comment>
<accession>A0A7Z9CB67</accession>
<protein>
    <submittedName>
        <fullName evidence="1">TonB-linked outer membrane protein, SusC/RagA family</fullName>
    </submittedName>
</protein>
<name>A0A7Z9CB67_CAPOC</name>
<reference evidence="1 2" key="1">
    <citation type="submission" date="2018-11" db="EMBL/GenBank/DDBJ databases">
        <authorList>
            <consortium name="Pathogen Informatics"/>
        </authorList>
    </citation>
    <scope>NUCLEOTIDE SEQUENCE [LARGE SCALE GENOMIC DNA]</scope>
    <source>
        <strain evidence="1 2">NCTC11458</strain>
    </source>
</reference>
<sequence>MDYWRPDNTGAKFPRLVSSHSVNGNNNVASSDHWLINGAYLRLKDFSISYDLKKAALKDYKWIYAMKLTLSGQNVFTISEATKYGMDPEIVNSDFFGYPNERMFSLGLNVAL</sequence>
<proteinExistence type="predicted"/>
<dbReference type="RefSeq" id="WP_258868732.1">
    <property type="nucleotide sequence ID" value="NZ_UYIQ01000001.1"/>
</dbReference>
<dbReference type="AlphaFoldDB" id="A0A7Z9CB67"/>
<evidence type="ECO:0000313" key="2">
    <source>
        <dbReference type="Proteomes" id="UP000276733"/>
    </source>
</evidence>
<dbReference type="EMBL" id="UYIQ01000001">
    <property type="protein sequence ID" value="VDG81380.1"/>
    <property type="molecule type" value="Genomic_DNA"/>
</dbReference>
<gene>
    <name evidence="1" type="ORF">NCTC11458_00667</name>
</gene>
<organism evidence="1 2">
    <name type="scientific">Capnocytophaga ochracea</name>
    <dbReference type="NCBI Taxonomy" id="1018"/>
    <lineage>
        <taxon>Bacteria</taxon>
        <taxon>Pseudomonadati</taxon>
        <taxon>Bacteroidota</taxon>
        <taxon>Flavobacteriia</taxon>
        <taxon>Flavobacteriales</taxon>
        <taxon>Flavobacteriaceae</taxon>
        <taxon>Capnocytophaga</taxon>
    </lineage>
</organism>
<dbReference type="Proteomes" id="UP000276733">
    <property type="component" value="Unassembled WGS sequence"/>
</dbReference>
<evidence type="ECO:0000313" key="1">
    <source>
        <dbReference type="EMBL" id="VDG81380.1"/>
    </source>
</evidence>